<sequence>MIHTGEKRASQKYIKGVEKLRDKIYALKCLIFQLCSCSSDISVMSLYPLLSFMSQKQVFQVIWVALLLARVFSLQAYNLIKF</sequence>
<name>A0ACC5ZLB0_9TELE</name>
<reference evidence="1" key="1">
    <citation type="submission" date="2020-02" db="EMBL/GenBank/DDBJ databases">
        <title>Genome sequencing of the panga catfish, Pangasius djambal.</title>
        <authorList>
            <person name="Wen M."/>
            <person name="Zahm M."/>
            <person name="Roques C."/>
            <person name="Cabau C."/>
            <person name="Klopp C."/>
            <person name="Donnadieu C."/>
            <person name="Jouanno E."/>
            <person name="Avarre J.-C."/>
            <person name="Campet M."/>
            <person name="Ha T."/>
            <person name="Dugue R."/>
            <person name="Lampietro C."/>
            <person name="Louis A."/>
            <person name="Herpin A."/>
            <person name="Echchiki A."/>
            <person name="Berthelot C."/>
            <person name="Parey E."/>
            <person name="Roest-Crollius H."/>
            <person name="Braasch I."/>
            <person name="Postlethwait J.H."/>
            <person name="Bobe J."/>
            <person name="Montfort J."/>
            <person name="Bouchez O."/>
            <person name="Begum T."/>
            <person name="Schartl M."/>
            <person name="Gustiano R."/>
            <person name="Guiguen Y."/>
        </authorList>
    </citation>
    <scope>NUCLEOTIDE SEQUENCE</scope>
    <source>
        <strain evidence="1">Pdj_M5554</strain>
    </source>
</reference>
<comment type="caution">
    <text evidence="1">The sequence shown here is derived from an EMBL/GenBank/DDBJ whole genome shotgun (WGS) entry which is preliminary data.</text>
</comment>
<feature type="non-terminal residue" evidence="1">
    <location>
        <position position="82"/>
    </location>
</feature>
<proteinExistence type="predicted"/>
<organism evidence="1 2">
    <name type="scientific">Pangasius djambal</name>
    <dbReference type="NCBI Taxonomy" id="1691987"/>
    <lineage>
        <taxon>Eukaryota</taxon>
        <taxon>Metazoa</taxon>
        <taxon>Chordata</taxon>
        <taxon>Craniata</taxon>
        <taxon>Vertebrata</taxon>
        <taxon>Euteleostomi</taxon>
        <taxon>Actinopterygii</taxon>
        <taxon>Neopterygii</taxon>
        <taxon>Teleostei</taxon>
        <taxon>Ostariophysi</taxon>
        <taxon>Siluriformes</taxon>
        <taxon>Pangasiidae</taxon>
        <taxon>Pangasius</taxon>
    </lineage>
</organism>
<gene>
    <name evidence="1" type="ORF">PDJAM_G00170630</name>
</gene>
<evidence type="ECO:0000313" key="2">
    <source>
        <dbReference type="Proteomes" id="UP000830395"/>
    </source>
</evidence>
<evidence type="ECO:0000313" key="1">
    <source>
        <dbReference type="EMBL" id="MCJ8748963.1"/>
    </source>
</evidence>
<dbReference type="Proteomes" id="UP000830395">
    <property type="component" value="Chromosome 28"/>
</dbReference>
<dbReference type="EMBL" id="CM041002">
    <property type="protein sequence ID" value="MCJ8748963.1"/>
    <property type="molecule type" value="Genomic_DNA"/>
</dbReference>
<protein>
    <submittedName>
        <fullName evidence="1">Uncharacterized protein</fullName>
    </submittedName>
</protein>
<accession>A0ACC5ZLB0</accession>
<keyword evidence="2" id="KW-1185">Reference proteome</keyword>